<dbReference type="Proteomes" id="UP000343317">
    <property type="component" value="Unassembled WGS sequence"/>
</dbReference>
<keyword evidence="3" id="KW-1185">Reference proteome</keyword>
<evidence type="ECO:0000256" key="1">
    <source>
        <dbReference type="SAM" id="Coils"/>
    </source>
</evidence>
<sequence length="154" mass="18059">MKRFGEVRKLIALLSRREEVLRRQVQRELAELSKVVERIDGERREIERLREALAVAGAGRSYAQPELMRWRGEQAAKRFEIARRRAEECELHDARSSIEGALAKSRFEILALEQRLCKHRNWTTAQSFKRKLLQEYLDQADVLVGRASHAIKQH</sequence>
<keyword evidence="1" id="KW-0175">Coiled coil</keyword>
<gene>
    <name evidence="2" type="ORF">PHO31112_03936</name>
</gene>
<accession>A0A5E4XKV7</accession>
<reference evidence="2 3" key="1">
    <citation type="submission" date="2019-08" db="EMBL/GenBank/DDBJ databases">
        <authorList>
            <person name="Peeters C."/>
        </authorList>
    </citation>
    <scope>NUCLEOTIDE SEQUENCE [LARGE SCALE GENOMIC DNA]</scope>
    <source>
        <strain evidence="2 3">LMG 31112</strain>
    </source>
</reference>
<evidence type="ECO:0000313" key="3">
    <source>
        <dbReference type="Proteomes" id="UP000343317"/>
    </source>
</evidence>
<organism evidence="2 3">
    <name type="scientific">Pandoraea horticolens</name>
    <dbReference type="NCBI Taxonomy" id="2508298"/>
    <lineage>
        <taxon>Bacteria</taxon>
        <taxon>Pseudomonadati</taxon>
        <taxon>Pseudomonadota</taxon>
        <taxon>Betaproteobacteria</taxon>
        <taxon>Burkholderiales</taxon>
        <taxon>Burkholderiaceae</taxon>
        <taxon>Pandoraea</taxon>
    </lineage>
</organism>
<protein>
    <submittedName>
        <fullName evidence="2">Uncharacterized protein</fullName>
    </submittedName>
</protein>
<dbReference type="AlphaFoldDB" id="A0A5E4XKV7"/>
<proteinExistence type="predicted"/>
<feature type="coiled-coil region" evidence="1">
    <location>
        <begin position="22"/>
        <end position="52"/>
    </location>
</feature>
<dbReference type="RefSeq" id="WP_150622166.1">
    <property type="nucleotide sequence ID" value="NZ_CABPSM010000013.1"/>
</dbReference>
<name>A0A5E4XKV7_9BURK</name>
<dbReference type="EMBL" id="CABPSM010000013">
    <property type="protein sequence ID" value="VVE36926.1"/>
    <property type="molecule type" value="Genomic_DNA"/>
</dbReference>
<evidence type="ECO:0000313" key="2">
    <source>
        <dbReference type="EMBL" id="VVE36926.1"/>
    </source>
</evidence>